<feature type="region of interest" description="Disordered" evidence="1">
    <location>
        <begin position="219"/>
        <end position="238"/>
    </location>
</feature>
<sequence length="270" mass="31300">MTYFRFQALPKEIRLMVYERIPVRTRTSRVSPADEEYEIDTSGDYFIVDGFVSRSILATCRQIHDEALVILDKKILEVLEAPTKITTSLEELYRLTYVLALLKSLDASYSEESQDSYESYEKDFPMAPLSGVADAKQVLMKFCHKAARKMRYNHQVRRAPLLVDIALLPIPGKELASYMVHAREFADMNRGDHLYVDLRLRLVQHMFPQDQKEIKERARAEGLIQEPDTAANKPRSIEEGPVRVYMAHDVDLQEWQDDWTDGERYTSMAS</sequence>
<proteinExistence type="predicted"/>
<keyword evidence="3" id="KW-1185">Reference proteome</keyword>
<name>A0A7C8MLZ8_9PLEO</name>
<accession>A0A7C8MLZ8</accession>
<dbReference type="OrthoDB" id="5314997at2759"/>
<evidence type="ECO:0000256" key="1">
    <source>
        <dbReference type="SAM" id="MobiDB-lite"/>
    </source>
</evidence>
<dbReference type="AlphaFoldDB" id="A0A7C8MLZ8"/>
<dbReference type="EMBL" id="JAADJZ010000014">
    <property type="protein sequence ID" value="KAF2870205.1"/>
    <property type="molecule type" value="Genomic_DNA"/>
</dbReference>
<organism evidence="2 3">
    <name type="scientific">Massariosphaeria phaeospora</name>
    <dbReference type="NCBI Taxonomy" id="100035"/>
    <lineage>
        <taxon>Eukaryota</taxon>
        <taxon>Fungi</taxon>
        <taxon>Dikarya</taxon>
        <taxon>Ascomycota</taxon>
        <taxon>Pezizomycotina</taxon>
        <taxon>Dothideomycetes</taxon>
        <taxon>Pleosporomycetidae</taxon>
        <taxon>Pleosporales</taxon>
        <taxon>Pleosporales incertae sedis</taxon>
        <taxon>Massariosphaeria</taxon>
    </lineage>
</organism>
<dbReference type="Proteomes" id="UP000481861">
    <property type="component" value="Unassembled WGS sequence"/>
</dbReference>
<comment type="caution">
    <text evidence="2">The sequence shown here is derived from an EMBL/GenBank/DDBJ whole genome shotgun (WGS) entry which is preliminary data.</text>
</comment>
<gene>
    <name evidence="2" type="ORF">BDV95DRAFT_608210</name>
</gene>
<evidence type="ECO:0000313" key="2">
    <source>
        <dbReference type="EMBL" id="KAF2870205.1"/>
    </source>
</evidence>
<evidence type="ECO:0000313" key="3">
    <source>
        <dbReference type="Proteomes" id="UP000481861"/>
    </source>
</evidence>
<reference evidence="2 3" key="1">
    <citation type="submission" date="2020-01" db="EMBL/GenBank/DDBJ databases">
        <authorList>
            <consortium name="DOE Joint Genome Institute"/>
            <person name="Haridas S."/>
            <person name="Albert R."/>
            <person name="Binder M."/>
            <person name="Bloem J."/>
            <person name="Labutti K."/>
            <person name="Salamov A."/>
            <person name="Andreopoulos B."/>
            <person name="Baker S.E."/>
            <person name="Barry K."/>
            <person name="Bills G."/>
            <person name="Bluhm B.H."/>
            <person name="Cannon C."/>
            <person name="Castanera R."/>
            <person name="Culley D.E."/>
            <person name="Daum C."/>
            <person name="Ezra D."/>
            <person name="Gonzalez J.B."/>
            <person name="Henrissat B."/>
            <person name="Kuo A."/>
            <person name="Liang C."/>
            <person name="Lipzen A."/>
            <person name="Lutzoni F."/>
            <person name="Magnuson J."/>
            <person name="Mondo S."/>
            <person name="Nolan M."/>
            <person name="Ohm R."/>
            <person name="Pangilinan J."/>
            <person name="Park H.-J.H."/>
            <person name="Ramirez L."/>
            <person name="Alfaro M."/>
            <person name="Sun H."/>
            <person name="Tritt A."/>
            <person name="Yoshinaga Y."/>
            <person name="Zwiers L.-H.L."/>
            <person name="Turgeon B.G."/>
            <person name="Goodwin S.B."/>
            <person name="Spatafora J.W."/>
            <person name="Crous P.W."/>
            <person name="Grigoriev I.V."/>
        </authorList>
    </citation>
    <scope>NUCLEOTIDE SEQUENCE [LARGE SCALE GENOMIC DNA]</scope>
    <source>
        <strain evidence="2 3">CBS 611.86</strain>
    </source>
</reference>
<protein>
    <submittedName>
        <fullName evidence="2">Uncharacterized protein</fullName>
    </submittedName>
</protein>